<evidence type="ECO:0000259" key="1">
    <source>
        <dbReference type="Pfam" id="PF24918"/>
    </source>
</evidence>
<dbReference type="Proteomes" id="UP001054252">
    <property type="component" value="Unassembled WGS sequence"/>
</dbReference>
<feature type="domain" description="NET2A-D/KIP1-like C-terminal" evidence="1">
    <location>
        <begin position="1"/>
        <end position="64"/>
    </location>
</feature>
<reference evidence="2 3" key="1">
    <citation type="journal article" date="2021" name="Commun. Biol.">
        <title>The genome of Shorea leprosula (Dipterocarpaceae) highlights the ecological relevance of drought in aseasonal tropical rainforests.</title>
        <authorList>
            <person name="Ng K.K.S."/>
            <person name="Kobayashi M.J."/>
            <person name="Fawcett J.A."/>
            <person name="Hatakeyama M."/>
            <person name="Paape T."/>
            <person name="Ng C.H."/>
            <person name="Ang C.C."/>
            <person name="Tnah L.H."/>
            <person name="Lee C.T."/>
            <person name="Nishiyama T."/>
            <person name="Sese J."/>
            <person name="O'Brien M.J."/>
            <person name="Copetti D."/>
            <person name="Mohd Noor M.I."/>
            <person name="Ong R.C."/>
            <person name="Putra M."/>
            <person name="Sireger I.Z."/>
            <person name="Indrioko S."/>
            <person name="Kosugi Y."/>
            <person name="Izuno A."/>
            <person name="Isagi Y."/>
            <person name="Lee S.L."/>
            <person name="Shimizu K.K."/>
        </authorList>
    </citation>
    <scope>NUCLEOTIDE SEQUENCE [LARGE SCALE GENOMIC DNA]</scope>
    <source>
        <strain evidence="2">214</strain>
    </source>
</reference>
<keyword evidence="3" id="KW-1185">Reference proteome</keyword>
<evidence type="ECO:0000313" key="3">
    <source>
        <dbReference type="Proteomes" id="UP001054252"/>
    </source>
</evidence>
<dbReference type="EMBL" id="BPVZ01000054">
    <property type="protein sequence ID" value="GKV19882.1"/>
    <property type="molecule type" value="Genomic_DNA"/>
</dbReference>
<dbReference type="PANTHER" id="PTHR31631:SF3">
    <property type="entry name" value="PROTEIN NETWORKED 2B"/>
    <property type="match status" value="1"/>
</dbReference>
<proteinExistence type="predicted"/>
<dbReference type="Pfam" id="PF24918">
    <property type="entry name" value="NET2A_C"/>
    <property type="match status" value="1"/>
</dbReference>
<dbReference type="InterPro" id="IPR056889">
    <property type="entry name" value="NET2A-D/KIP1-like_C"/>
</dbReference>
<comment type="caution">
    <text evidence="2">The sequence shown here is derived from an EMBL/GenBank/DDBJ whole genome shotgun (WGS) entry which is preliminary data.</text>
</comment>
<dbReference type="AlphaFoldDB" id="A0AAV5K7L6"/>
<sequence length="115" mass="12909">MCNIQEEISRLNNAGSRAEDAEFSQYQAAKFQGEILNMKQENNKVCDELKAGFERVRQMKVGIKGQEALKGHIHVLLHQSSISTAQTIQLYSSITRTPRIDTTKRLSVVLIPHAA</sequence>
<protein>
    <recommendedName>
        <fullName evidence="1">NET2A-D/KIP1-like C-terminal domain-containing protein</fullName>
    </recommendedName>
</protein>
<evidence type="ECO:0000313" key="2">
    <source>
        <dbReference type="EMBL" id="GKV19882.1"/>
    </source>
</evidence>
<gene>
    <name evidence="2" type="ORF">SLEP1_g30081</name>
</gene>
<dbReference type="PANTHER" id="PTHR31631">
    <property type="entry name" value="PROTEIN NETWORKED 2D"/>
    <property type="match status" value="1"/>
</dbReference>
<organism evidence="2 3">
    <name type="scientific">Rubroshorea leprosula</name>
    <dbReference type="NCBI Taxonomy" id="152421"/>
    <lineage>
        <taxon>Eukaryota</taxon>
        <taxon>Viridiplantae</taxon>
        <taxon>Streptophyta</taxon>
        <taxon>Embryophyta</taxon>
        <taxon>Tracheophyta</taxon>
        <taxon>Spermatophyta</taxon>
        <taxon>Magnoliopsida</taxon>
        <taxon>eudicotyledons</taxon>
        <taxon>Gunneridae</taxon>
        <taxon>Pentapetalae</taxon>
        <taxon>rosids</taxon>
        <taxon>malvids</taxon>
        <taxon>Malvales</taxon>
        <taxon>Dipterocarpaceae</taxon>
        <taxon>Rubroshorea</taxon>
    </lineage>
</organism>
<name>A0AAV5K7L6_9ROSI</name>
<accession>A0AAV5K7L6</accession>